<dbReference type="VEuPathDB" id="TriTrypDB:Lsey_0445_0020"/>
<dbReference type="Proteomes" id="UP000038009">
    <property type="component" value="Unassembled WGS sequence"/>
</dbReference>
<name>A0A0N1IHI1_LEPSE</name>
<accession>A0A0N1IHI1</accession>
<dbReference type="AlphaFoldDB" id="A0A0N1IHI1"/>
<dbReference type="OMA" id="MLYYPDE"/>
<feature type="region of interest" description="Disordered" evidence="1">
    <location>
        <begin position="1"/>
        <end position="33"/>
    </location>
</feature>
<keyword evidence="3" id="KW-1185">Reference proteome</keyword>
<organism evidence="2 3">
    <name type="scientific">Leptomonas seymouri</name>
    <dbReference type="NCBI Taxonomy" id="5684"/>
    <lineage>
        <taxon>Eukaryota</taxon>
        <taxon>Discoba</taxon>
        <taxon>Euglenozoa</taxon>
        <taxon>Kinetoplastea</taxon>
        <taxon>Metakinetoplastina</taxon>
        <taxon>Trypanosomatida</taxon>
        <taxon>Trypanosomatidae</taxon>
        <taxon>Leishmaniinae</taxon>
        <taxon>Leptomonas</taxon>
    </lineage>
</organism>
<feature type="compositionally biased region" description="Low complexity" evidence="1">
    <location>
        <begin position="601"/>
        <end position="617"/>
    </location>
</feature>
<evidence type="ECO:0000256" key="1">
    <source>
        <dbReference type="SAM" id="MobiDB-lite"/>
    </source>
</evidence>
<feature type="compositionally biased region" description="Polar residues" evidence="1">
    <location>
        <begin position="24"/>
        <end position="33"/>
    </location>
</feature>
<protein>
    <submittedName>
        <fullName evidence="2">Uncharacterized protein</fullName>
    </submittedName>
</protein>
<proteinExistence type="predicted"/>
<evidence type="ECO:0000313" key="2">
    <source>
        <dbReference type="EMBL" id="KPI83071.1"/>
    </source>
</evidence>
<evidence type="ECO:0000313" key="3">
    <source>
        <dbReference type="Proteomes" id="UP000038009"/>
    </source>
</evidence>
<reference evidence="2 3" key="1">
    <citation type="journal article" date="2015" name="PLoS Pathog.">
        <title>Leptomonas seymouri: Adaptations to the Dixenous Life Cycle Analyzed by Genome Sequencing, Transcriptome Profiling and Co-infection with Leishmania donovani.</title>
        <authorList>
            <person name="Kraeva N."/>
            <person name="Butenko A."/>
            <person name="Hlavacova J."/>
            <person name="Kostygov A."/>
            <person name="Myskova J."/>
            <person name="Grybchuk D."/>
            <person name="Lestinova T."/>
            <person name="Votypka J."/>
            <person name="Volf P."/>
            <person name="Opperdoes F."/>
            <person name="Flegontov P."/>
            <person name="Lukes J."/>
            <person name="Yurchenko V."/>
        </authorList>
    </citation>
    <scope>NUCLEOTIDE SEQUENCE [LARGE SCALE GENOMIC DNA]</scope>
    <source>
        <strain evidence="2 3">ATCC 30220</strain>
    </source>
</reference>
<dbReference type="OrthoDB" id="270766at2759"/>
<comment type="caution">
    <text evidence="2">The sequence shown here is derived from an EMBL/GenBank/DDBJ whole genome shotgun (WGS) entry which is preliminary data.</text>
</comment>
<gene>
    <name evidence="2" type="ORF">ABL78_7905</name>
</gene>
<dbReference type="EMBL" id="LJSK01000445">
    <property type="protein sequence ID" value="KPI83071.1"/>
    <property type="molecule type" value="Genomic_DNA"/>
</dbReference>
<sequence length="625" mass="69050">MDFNPISIEEDSHTQRMNGVSVPPIQNSRSGSGILNRNSSFGDALRMCHNAFYYHTSWSVPYPEVPESPMLYYPDEYCRLVESPAPLGVMQSELDAMQMGVLDSIPLAYYPLNPTAIEEVRLAMQSSLLKRKRAEAAAAADGAEATSTSAATQNELRGRLAPGDAEIASIIVDPNEIQIRNLPSLTHVQRPLYTDIGLVPQEDRHAARVARTQPKESKPSTAAVATADILRQWRLGVQGSFQEASRVDDGFARFIAEVAQTKLGLDRTNPQHLRLTRALWNRLFQDTTREQQQKVWYALCRFSSTFDDTRSLEAAVAQMRLDRESLKLPQYSTCWLPLLREYVGAVSDYAASLAGGVEQRRENLQFHDKELDELYSGNVYTNIELDGKLVRTSADRQKSAIYPVEVMPVYPSGYQRAAGKGPSVLQLQDTEELDFLAERDASLHHVILPDAVLPKSAVRRPHMLVGDSNLLVAEESDFGSVQPGSTLRYSVSEENAYQPLQKDAFNTTSYLLRVEQEQVPAEAARSFGTNDDGRYTTYDRVGHRDVYQKTHNTDSITLSRYVVMFADTSAQDGASPAAADLADSGVPSAGVKRVREEAVSEADANAAATASDAAAPALQVPRTDR</sequence>
<feature type="region of interest" description="Disordered" evidence="1">
    <location>
        <begin position="574"/>
        <end position="625"/>
    </location>
</feature>